<evidence type="ECO:0000256" key="2">
    <source>
        <dbReference type="ARBA" id="ARBA00022525"/>
    </source>
</evidence>
<dbReference type="GO" id="GO:0016977">
    <property type="term" value="F:chitosanase activity"/>
    <property type="evidence" value="ECO:0007669"/>
    <property type="project" value="InterPro"/>
</dbReference>
<dbReference type="Pfam" id="PF07335">
    <property type="entry name" value="Glyco_hydro_75"/>
    <property type="match status" value="1"/>
</dbReference>
<reference evidence="9 10" key="1">
    <citation type="journal article" date="2014" name="Int. J. Syst. Evol. Microbiol.">
        <title>Complete genome sequence of Corynebacterium casei LMG S-19264T (=DSM 44701T), isolated from a smear-ripened cheese.</title>
        <authorList>
            <consortium name="US DOE Joint Genome Institute (JGI-PGF)"/>
            <person name="Walter F."/>
            <person name="Albersmeier A."/>
            <person name="Kalinowski J."/>
            <person name="Ruckert C."/>
        </authorList>
    </citation>
    <scope>NUCLEOTIDE SEQUENCE [LARGE SCALE GENOMIC DNA]</scope>
    <source>
        <strain evidence="9 10">JCM 4677</strain>
    </source>
</reference>
<keyword evidence="3 8" id="KW-0732">Signal</keyword>
<dbReference type="KEGG" id="sgm:GCM10017557_13580"/>
<evidence type="ECO:0000256" key="7">
    <source>
        <dbReference type="ARBA" id="ARBA00023326"/>
    </source>
</evidence>
<protein>
    <recommendedName>
        <fullName evidence="11">Secreted protein</fullName>
    </recommendedName>
</protein>
<evidence type="ECO:0000256" key="4">
    <source>
        <dbReference type="ARBA" id="ARBA00022801"/>
    </source>
</evidence>
<accession>A0A7G1NUG8</accession>
<keyword evidence="10" id="KW-1185">Reference proteome</keyword>
<dbReference type="Proteomes" id="UP000516444">
    <property type="component" value="Chromosome"/>
</dbReference>
<evidence type="ECO:0000256" key="5">
    <source>
        <dbReference type="ARBA" id="ARBA00023277"/>
    </source>
</evidence>
<dbReference type="GO" id="GO:0005576">
    <property type="term" value="C:extracellular region"/>
    <property type="evidence" value="ECO:0007669"/>
    <property type="project" value="UniProtKB-SubCell"/>
</dbReference>
<feature type="chain" id="PRO_5028956286" description="Secreted protein" evidence="8">
    <location>
        <begin position="27"/>
        <end position="228"/>
    </location>
</feature>
<dbReference type="EMBL" id="AP023440">
    <property type="protein sequence ID" value="BCL26499.1"/>
    <property type="molecule type" value="Genomic_DNA"/>
</dbReference>
<keyword evidence="6" id="KW-0326">Glycosidase</keyword>
<organism evidence="9 10">
    <name type="scientific">Streptomyces aurantiacus</name>
    <dbReference type="NCBI Taxonomy" id="47760"/>
    <lineage>
        <taxon>Bacteria</taxon>
        <taxon>Bacillati</taxon>
        <taxon>Actinomycetota</taxon>
        <taxon>Actinomycetes</taxon>
        <taxon>Kitasatosporales</taxon>
        <taxon>Streptomycetaceae</taxon>
        <taxon>Streptomyces</taxon>
        <taxon>Streptomyces aurantiacus group</taxon>
    </lineage>
</organism>
<evidence type="ECO:0000313" key="10">
    <source>
        <dbReference type="Proteomes" id="UP000516444"/>
    </source>
</evidence>
<dbReference type="RefSeq" id="WP_190849682.1">
    <property type="nucleotide sequence ID" value="NZ_AP023440.1"/>
</dbReference>
<name>A0A7G1NUG8_9ACTN</name>
<dbReference type="GO" id="GO:0000272">
    <property type="term" value="P:polysaccharide catabolic process"/>
    <property type="evidence" value="ECO:0007669"/>
    <property type="project" value="UniProtKB-KW"/>
</dbReference>
<keyword evidence="4" id="KW-0378">Hydrolase</keyword>
<sequence length="228" mass="23207">MRARTLILAAAGGAALLAAAVLPAGAAAPAPARNGPVGAAALLAEVTHCSRISNGRYRTDVGTPATVPVCGKDGAVFWKADMDIDCDGQVTARCNRRADPSFLEQTAFRQSDGRPLNSEKLPHIVVPAPGTVWNHTKSGVRGGSVAAVIHGGRIQYAVVGDIGPSAVIGEASYATARGLGIDPDPKSGGTGSGVTYIVFTDSEVTPIESPGAAASLGEKLARRFLARN</sequence>
<evidence type="ECO:0000256" key="6">
    <source>
        <dbReference type="ARBA" id="ARBA00023295"/>
    </source>
</evidence>
<keyword evidence="7" id="KW-0624">Polysaccharide degradation</keyword>
<evidence type="ECO:0000313" key="9">
    <source>
        <dbReference type="EMBL" id="BCL26499.1"/>
    </source>
</evidence>
<feature type="signal peptide" evidence="8">
    <location>
        <begin position="1"/>
        <end position="26"/>
    </location>
</feature>
<comment type="subcellular location">
    <subcellularLocation>
        <location evidence="1">Secreted</location>
    </subcellularLocation>
</comment>
<keyword evidence="5" id="KW-0119">Carbohydrate metabolism</keyword>
<dbReference type="AlphaFoldDB" id="A0A7G1NUG8"/>
<dbReference type="PANTHER" id="PTHR42061:SF6">
    <property type="entry name" value="ENDO-CHITOSANASE"/>
    <property type="match status" value="1"/>
</dbReference>
<evidence type="ECO:0000256" key="1">
    <source>
        <dbReference type="ARBA" id="ARBA00004613"/>
    </source>
</evidence>
<dbReference type="PANTHER" id="PTHR42061">
    <property type="entry name" value="ENDO-CHITOSANASE"/>
    <property type="match status" value="1"/>
</dbReference>
<gene>
    <name evidence="9" type="ORF">GCM10017557_13580</name>
</gene>
<dbReference type="InterPro" id="IPR009939">
    <property type="entry name" value="Chitosanase_fungal"/>
</dbReference>
<keyword evidence="2" id="KW-0964">Secreted</keyword>
<proteinExistence type="predicted"/>
<evidence type="ECO:0000256" key="8">
    <source>
        <dbReference type="SAM" id="SignalP"/>
    </source>
</evidence>
<evidence type="ECO:0008006" key="11">
    <source>
        <dbReference type="Google" id="ProtNLM"/>
    </source>
</evidence>
<evidence type="ECO:0000256" key="3">
    <source>
        <dbReference type="ARBA" id="ARBA00022729"/>
    </source>
</evidence>